<sequence>MLESIKEDYLLSNKKSWDEAAPRFFGRTALPIYGPFLPTENELNLFGDLSDKKVLEIGCGSGHSLKYMALHGASELWGIDLSDTQIETARNLLSDYKTKLNLFQGAMENNPGIPIEYFDIVYSIYAIGWTVDLQRTLQNLYSYLKPDGKFIFSWEHPLHSRIRQNGEQLVIGKSYHEEGLQQCEPWDSPAIMNQLKLSTYINELIQAGFQIEKVVEDVVIQEEITSGDPAVWYTHKKASLIPPAFIIKCTKNNAPRSTPNGKR</sequence>
<organism evidence="2 3">
    <name type="scientific">Cohnella nanjingensis</name>
    <dbReference type="NCBI Taxonomy" id="1387779"/>
    <lineage>
        <taxon>Bacteria</taxon>
        <taxon>Bacillati</taxon>
        <taxon>Bacillota</taxon>
        <taxon>Bacilli</taxon>
        <taxon>Bacillales</taxon>
        <taxon>Paenibacillaceae</taxon>
        <taxon>Cohnella</taxon>
    </lineage>
</organism>
<dbReference type="GO" id="GO:0008757">
    <property type="term" value="F:S-adenosylmethionine-dependent methyltransferase activity"/>
    <property type="evidence" value="ECO:0007669"/>
    <property type="project" value="InterPro"/>
</dbReference>
<dbReference type="RefSeq" id="WP_185143639.1">
    <property type="nucleotide sequence ID" value="NZ_JACJVP010000025.1"/>
</dbReference>
<gene>
    <name evidence="2" type="ORF">H7C19_15900</name>
</gene>
<dbReference type="Gene3D" id="3.40.50.150">
    <property type="entry name" value="Vaccinia Virus protein VP39"/>
    <property type="match status" value="1"/>
</dbReference>
<feature type="domain" description="Methyltransferase type 11" evidence="1">
    <location>
        <begin position="55"/>
        <end position="152"/>
    </location>
</feature>
<keyword evidence="2" id="KW-0808">Transferase</keyword>
<dbReference type="GO" id="GO:0032259">
    <property type="term" value="P:methylation"/>
    <property type="evidence" value="ECO:0007669"/>
    <property type="project" value="UniProtKB-KW"/>
</dbReference>
<keyword evidence="3" id="KW-1185">Reference proteome</keyword>
<dbReference type="EMBL" id="JACJVP010000025">
    <property type="protein sequence ID" value="MBB6672163.1"/>
    <property type="molecule type" value="Genomic_DNA"/>
</dbReference>
<dbReference type="SUPFAM" id="SSF53335">
    <property type="entry name" value="S-adenosyl-L-methionine-dependent methyltransferases"/>
    <property type="match status" value="1"/>
</dbReference>
<dbReference type="AlphaFoldDB" id="A0A7X0RRJ3"/>
<dbReference type="PANTHER" id="PTHR43861">
    <property type="entry name" value="TRANS-ACONITATE 2-METHYLTRANSFERASE-RELATED"/>
    <property type="match status" value="1"/>
</dbReference>
<proteinExistence type="predicted"/>
<evidence type="ECO:0000313" key="2">
    <source>
        <dbReference type="EMBL" id="MBB6672163.1"/>
    </source>
</evidence>
<accession>A0A7X0RRJ3</accession>
<reference evidence="2 3" key="1">
    <citation type="submission" date="2020-08" db="EMBL/GenBank/DDBJ databases">
        <title>Cohnella phylogeny.</title>
        <authorList>
            <person name="Dunlap C."/>
        </authorList>
    </citation>
    <scope>NUCLEOTIDE SEQUENCE [LARGE SCALE GENOMIC DNA]</scope>
    <source>
        <strain evidence="2 3">DSM 28246</strain>
    </source>
</reference>
<protein>
    <submittedName>
        <fullName evidence="2">Class I SAM-dependent methyltransferase</fullName>
    </submittedName>
</protein>
<dbReference type="InterPro" id="IPR029063">
    <property type="entry name" value="SAM-dependent_MTases_sf"/>
</dbReference>
<dbReference type="Pfam" id="PF08241">
    <property type="entry name" value="Methyltransf_11"/>
    <property type="match status" value="1"/>
</dbReference>
<evidence type="ECO:0000259" key="1">
    <source>
        <dbReference type="Pfam" id="PF08241"/>
    </source>
</evidence>
<dbReference type="InterPro" id="IPR013216">
    <property type="entry name" value="Methyltransf_11"/>
</dbReference>
<name>A0A7X0RRJ3_9BACL</name>
<dbReference type="CDD" id="cd02440">
    <property type="entry name" value="AdoMet_MTases"/>
    <property type="match status" value="1"/>
</dbReference>
<dbReference type="PANTHER" id="PTHR43861:SF1">
    <property type="entry name" value="TRANS-ACONITATE 2-METHYLTRANSFERASE"/>
    <property type="match status" value="1"/>
</dbReference>
<evidence type="ECO:0000313" key="3">
    <source>
        <dbReference type="Proteomes" id="UP000547209"/>
    </source>
</evidence>
<dbReference type="Proteomes" id="UP000547209">
    <property type="component" value="Unassembled WGS sequence"/>
</dbReference>
<comment type="caution">
    <text evidence="2">The sequence shown here is derived from an EMBL/GenBank/DDBJ whole genome shotgun (WGS) entry which is preliminary data.</text>
</comment>
<keyword evidence="2" id="KW-0489">Methyltransferase</keyword>